<evidence type="ECO:0000256" key="3">
    <source>
        <dbReference type="ARBA" id="ARBA00022475"/>
    </source>
</evidence>
<dbReference type="GO" id="GO:0005886">
    <property type="term" value="C:plasma membrane"/>
    <property type="evidence" value="ECO:0007669"/>
    <property type="project" value="UniProtKB-SubCell"/>
</dbReference>
<sequence>MVFSSMTFLFGFLPIVLLVYYLSPKKVKNLIIMISGILFYAWGEPLYVFVMLLTIVVDYLAGLLIDRFDAFPKRRLAVLIGSVVLNLGFLCVFKYGSFLIQNINDLFGTQIFDPQLPLPIGISFYTFQAMSYTIDLYRRSIRVQKSIVNFTGYVTLFPQLIAGPIVRYSDVEEQINEREISMNKIADGISIFIRGLAKKLILANNIGAVWTLVKDMDYATLPVLTAWIGILAFTFQIYYDFSGYSDMAIGLGKMLGFDFPQNFNHPYLSKSVSEFWRRWHMTLGSWFLSYVYIPLGGNRVGKLKLVRNTLIVWMLTGLWHGASWNFVLWGLYFGVLILLEKLFLGKLLQKLPRVVQWLYAFLLVVFGWVLFEMTSLSSIGSFFGALFGVNGAALFDRQSVYLFLSNILLFVVCAFCSTNLSRRIYHFVRDKWALWCANTMRLGLDVALFAVSICYVVTSTYNPFLYFNF</sequence>
<feature type="transmembrane region" description="Helical" evidence="8">
    <location>
        <begin position="275"/>
        <end position="293"/>
    </location>
</feature>
<keyword evidence="6 7" id="KW-0472">Membrane</keyword>
<feature type="transmembrane region" description="Helical" evidence="8">
    <location>
        <begin position="442"/>
        <end position="461"/>
    </location>
</feature>
<comment type="similarity">
    <text evidence="2 7">Belongs to the membrane-bound acyltransferase family.</text>
</comment>
<keyword evidence="10" id="KW-1185">Reference proteome</keyword>
<name>A0A939BF65_9FIRM</name>
<gene>
    <name evidence="9" type="ORF">H6A12_11435</name>
</gene>
<feature type="transmembrane region" description="Helical" evidence="8">
    <location>
        <begin position="6"/>
        <end position="22"/>
    </location>
</feature>
<dbReference type="GO" id="GO:0042121">
    <property type="term" value="P:alginic acid biosynthetic process"/>
    <property type="evidence" value="ECO:0007669"/>
    <property type="project" value="InterPro"/>
</dbReference>
<dbReference type="PIRSF" id="PIRSF500217">
    <property type="entry name" value="AlgI"/>
    <property type="match status" value="1"/>
</dbReference>
<keyword evidence="7" id="KW-0012">Acyltransferase</keyword>
<feature type="transmembrane region" description="Helical" evidence="8">
    <location>
        <begin position="400"/>
        <end position="421"/>
    </location>
</feature>
<keyword evidence="3 7" id="KW-1003">Cell membrane</keyword>
<comment type="caution">
    <text evidence="9">The sequence shown here is derived from an EMBL/GenBank/DDBJ whole genome shotgun (WGS) entry which is preliminary data.</text>
</comment>
<dbReference type="RefSeq" id="WP_204447992.1">
    <property type="nucleotide sequence ID" value="NZ_JACJKY010000025.1"/>
</dbReference>
<feature type="transmembrane region" description="Helical" evidence="8">
    <location>
        <begin position="328"/>
        <end position="345"/>
    </location>
</feature>
<dbReference type="Pfam" id="PF03062">
    <property type="entry name" value="MBOAT"/>
    <property type="match status" value="1"/>
</dbReference>
<dbReference type="EMBL" id="JACJKY010000025">
    <property type="protein sequence ID" value="MBM6921762.1"/>
    <property type="molecule type" value="Genomic_DNA"/>
</dbReference>
<keyword evidence="4 8" id="KW-0812">Transmembrane</keyword>
<evidence type="ECO:0000256" key="8">
    <source>
        <dbReference type="SAM" id="Phobius"/>
    </source>
</evidence>
<evidence type="ECO:0000256" key="1">
    <source>
        <dbReference type="ARBA" id="ARBA00004651"/>
    </source>
</evidence>
<evidence type="ECO:0000313" key="9">
    <source>
        <dbReference type="EMBL" id="MBM6921762.1"/>
    </source>
</evidence>
<evidence type="ECO:0000256" key="7">
    <source>
        <dbReference type="PIRNR" id="PIRNR016636"/>
    </source>
</evidence>
<reference evidence="9" key="1">
    <citation type="submission" date="2020-08" db="EMBL/GenBank/DDBJ databases">
        <authorList>
            <person name="Cejkova D."/>
            <person name="Kubasova T."/>
            <person name="Jahodarova E."/>
            <person name="Rychlik I."/>
        </authorList>
    </citation>
    <scope>NUCLEOTIDE SEQUENCE</scope>
    <source>
        <strain evidence="9">An559</strain>
    </source>
</reference>
<protein>
    <submittedName>
        <fullName evidence="9">MBOAT family protein</fullName>
    </submittedName>
</protein>
<accession>A0A939BF65</accession>
<evidence type="ECO:0000256" key="5">
    <source>
        <dbReference type="ARBA" id="ARBA00022989"/>
    </source>
</evidence>
<feature type="transmembrane region" description="Helical" evidence="8">
    <location>
        <begin position="77"/>
        <end position="96"/>
    </location>
</feature>
<reference evidence="9" key="2">
    <citation type="journal article" date="2021" name="Sci. Rep.">
        <title>The distribution of antibiotic resistance genes in chicken gut microbiota commensals.</title>
        <authorList>
            <person name="Juricova H."/>
            <person name="Matiasovicova J."/>
            <person name="Kubasova T."/>
            <person name="Cejkova D."/>
            <person name="Rychlik I."/>
        </authorList>
    </citation>
    <scope>NUCLEOTIDE SEQUENCE</scope>
    <source>
        <strain evidence="9">An559</strain>
    </source>
</reference>
<evidence type="ECO:0000313" key="10">
    <source>
        <dbReference type="Proteomes" id="UP000774750"/>
    </source>
</evidence>
<dbReference type="InterPro" id="IPR004299">
    <property type="entry name" value="MBOAT_fam"/>
</dbReference>
<comment type="subcellular location">
    <subcellularLocation>
        <location evidence="1">Cell membrane</location>
        <topology evidence="1">Multi-pass membrane protein</topology>
    </subcellularLocation>
</comment>
<feature type="transmembrane region" description="Helical" evidence="8">
    <location>
        <begin position="218"/>
        <end position="239"/>
    </location>
</feature>
<keyword evidence="7" id="KW-0808">Transferase</keyword>
<dbReference type="InterPro" id="IPR028362">
    <property type="entry name" value="AlgI"/>
</dbReference>
<dbReference type="PANTHER" id="PTHR13285:SF18">
    <property type="entry name" value="PROTEIN-CYSTEINE N-PALMITOYLTRANSFERASE RASP"/>
    <property type="match status" value="1"/>
</dbReference>
<feature type="transmembrane region" description="Helical" evidence="8">
    <location>
        <begin position="357"/>
        <end position="388"/>
    </location>
</feature>
<dbReference type="AlphaFoldDB" id="A0A939BF65"/>
<dbReference type="InterPro" id="IPR024194">
    <property type="entry name" value="Ac/AlaTfrase_AlgI/DltB"/>
</dbReference>
<evidence type="ECO:0000256" key="6">
    <source>
        <dbReference type="ARBA" id="ARBA00023136"/>
    </source>
</evidence>
<evidence type="ECO:0000256" key="4">
    <source>
        <dbReference type="ARBA" id="ARBA00022692"/>
    </source>
</evidence>
<dbReference type="GO" id="GO:0016746">
    <property type="term" value="F:acyltransferase activity"/>
    <property type="evidence" value="ECO:0007669"/>
    <property type="project" value="UniProtKB-KW"/>
</dbReference>
<dbReference type="PIRSF" id="PIRSF016636">
    <property type="entry name" value="AlgI_DltB"/>
    <property type="match status" value="1"/>
</dbReference>
<dbReference type="InterPro" id="IPR051085">
    <property type="entry name" value="MB_O-acyltransferase"/>
</dbReference>
<dbReference type="PANTHER" id="PTHR13285">
    <property type="entry name" value="ACYLTRANSFERASE"/>
    <property type="match status" value="1"/>
</dbReference>
<proteinExistence type="inferred from homology"/>
<organism evidence="9 10">
    <name type="scientific">Merdimmobilis hominis</name>
    <dbReference type="NCBI Taxonomy" id="2897707"/>
    <lineage>
        <taxon>Bacteria</taxon>
        <taxon>Bacillati</taxon>
        <taxon>Bacillota</taxon>
        <taxon>Clostridia</taxon>
        <taxon>Eubacteriales</taxon>
        <taxon>Oscillospiraceae</taxon>
        <taxon>Merdimmobilis</taxon>
    </lineage>
</organism>
<keyword evidence="5 8" id="KW-1133">Transmembrane helix</keyword>
<evidence type="ECO:0000256" key="2">
    <source>
        <dbReference type="ARBA" id="ARBA00010323"/>
    </source>
</evidence>
<dbReference type="Proteomes" id="UP000774750">
    <property type="component" value="Unassembled WGS sequence"/>
</dbReference>